<keyword evidence="10 14" id="KW-0408">Iron</keyword>
<evidence type="ECO:0000259" key="15">
    <source>
        <dbReference type="PROSITE" id="PS51217"/>
    </source>
</evidence>
<dbReference type="InterPro" id="IPR014017">
    <property type="entry name" value="DNA_helicase_UvrD-like_C"/>
</dbReference>
<evidence type="ECO:0000256" key="13">
    <source>
        <dbReference type="ARBA" id="ARBA00023204"/>
    </source>
</evidence>
<feature type="binding site" evidence="14">
    <location>
        <position position="796"/>
    </location>
    <ligand>
        <name>[4Fe-4S] cluster</name>
        <dbReference type="ChEBI" id="CHEBI:49883"/>
    </ligand>
</feature>
<dbReference type="SUPFAM" id="SSF52540">
    <property type="entry name" value="P-loop containing nucleoside triphosphate hydrolases"/>
    <property type="match status" value="1"/>
</dbReference>
<dbReference type="Gene3D" id="3.40.50.300">
    <property type="entry name" value="P-loop containing nucleotide triphosphate hydrolases"/>
    <property type="match status" value="3"/>
</dbReference>
<protein>
    <recommendedName>
        <fullName evidence="14">ATP-dependent helicase/deoxyribonuclease subunit B</fullName>
        <ecNumber evidence="14">3.1.-.-</ecNumber>
    </recommendedName>
    <alternativeName>
        <fullName evidence="14">ATP-dependent helicase/nuclease subunit AddB</fullName>
    </alternativeName>
</protein>
<evidence type="ECO:0000256" key="2">
    <source>
        <dbReference type="ARBA" id="ARBA00022722"/>
    </source>
</evidence>
<dbReference type="Gene3D" id="3.90.320.10">
    <property type="match status" value="1"/>
</dbReference>
<evidence type="ECO:0000256" key="5">
    <source>
        <dbReference type="ARBA" id="ARBA00022763"/>
    </source>
</evidence>
<dbReference type="EC" id="3.1.-.-" evidence="14"/>
<evidence type="ECO:0000313" key="16">
    <source>
        <dbReference type="EMBL" id="PQD95484.1"/>
    </source>
</evidence>
<evidence type="ECO:0000256" key="4">
    <source>
        <dbReference type="ARBA" id="ARBA00022741"/>
    </source>
</evidence>
<dbReference type="HAMAP" id="MF_01452">
    <property type="entry name" value="AddB_type1"/>
    <property type="match status" value="1"/>
</dbReference>
<comment type="cofactor">
    <cofactor evidence="14">
        <name>Mg(2+)</name>
        <dbReference type="ChEBI" id="CHEBI:18420"/>
    </cofactor>
</comment>
<comment type="subunit">
    <text evidence="14">Heterodimer of AddA and AddB.</text>
</comment>
<dbReference type="PANTHER" id="PTHR30591:SF1">
    <property type="entry name" value="RECBCD ENZYME SUBUNIT RECC"/>
    <property type="match status" value="1"/>
</dbReference>
<keyword evidence="5 14" id="KW-0227">DNA damage</keyword>
<proteinExistence type="inferred from homology"/>
<dbReference type="PANTHER" id="PTHR30591">
    <property type="entry name" value="RECBCD ENZYME SUBUNIT RECC"/>
    <property type="match status" value="1"/>
</dbReference>
<dbReference type="EMBL" id="PKOZ01000004">
    <property type="protein sequence ID" value="PQD95484.1"/>
    <property type="molecule type" value="Genomic_DNA"/>
</dbReference>
<dbReference type="AlphaFoldDB" id="A0A2S7N0B6"/>
<evidence type="ECO:0000256" key="6">
    <source>
        <dbReference type="ARBA" id="ARBA00022801"/>
    </source>
</evidence>
<evidence type="ECO:0000256" key="7">
    <source>
        <dbReference type="ARBA" id="ARBA00022806"/>
    </source>
</evidence>
<comment type="caution">
    <text evidence="16">The sequence shown here is derived from an EMBL/GenBank/DDBJ whole genome shotgun (WGS) entry which is preliminary data.</text>
</comment>
<evidence type="ECO:0000256" key="14">
    <source>
        <dbReference type="HAMAP-Rule" id="MF_01452"/>
    </source>
</evidence>
<evidence type="ECO:0000256" key="12">
    <source>
        <dbReference type="ARBA" id="ARBA00023125"/>
    </source>
</evidence>
<dbReference type="InterPro" id="IPR027417">
    <property type="entry name" value="P-loop_NTPase"/>
</dbReference>
<keyword evidence="2 14" id="KW-0540">Nuclease</keyword>
<keyword evidence="8 14" id="KW-0269">Exonuclease</keyword>
<dbReference type="GO" id="GO:0046872">
    <property type="term" value="F:metal ion binding"/>
    <property type="evidence" value="ECO:0007669"/>
    <property type="project" value="UniProtKB-KW"/>
</dbReference>
<evidence type="ECO:0000256" key="9">
    <source>
        <dbReference type="ARBA" id="ARBA00022840"/>
    </source>
</evidence>
<dbReference type="Pfam" id="PF21445">
    <property type="entry name" value="ADDB_N"/>
    <property type="match status" value="1"/>
</dbReference>
<feature type="binding site" evidence="14">
    <location>
        <position position="1125"/>
    </location>
    <ligand>
        <name>[4Fe-4S] cluster</name>
        <dbReference type="ChEBI" id="CHEBI:49883"/>
    </ligand>
</feature>
<gene>
    <name evidence="14 16" type="primary">addB</name>
    <name evidence="16" type="ORF">CYL18_09370</name>
</gene>
<dbReference type="PROSITE" id="PS51217">
    <property type="entry name" value="UVRD_HELICASE_CTER"/>
    <property type="match status" value="1"/>
</dbReference>
<name>A0A2S7N0B6_9BACI</name>
<dbReference type="NCBIfam" id="TIGR02773">
    <property type="entry name" value="addB_Gpos"/>
    <property type="match status" value="1"/>
</dbReference>
<sequence>MSLQFYIGKTGTGKTASIFDEIRTKLAEDPEGPSIIYIVPDQMTFQAELELINTPGLGGMIRTQVFSFSRLAWKILQETGGMGRRHLSNVGVNMVIRKILEEKKEELTTFKRSSDKQGFITQLSEMLKECKRYCLTPAEMAEKSGDGLSPILRSKLDDLTAIYEGFEQELAGKYVDSEDYFTLLMEKIPESSYLRNAEIYVDGFYSFTTQEYGIMASLMQACQNVTVSLTLDKPFKDEIPDPLHLFRMTGETYYDLYQIARDNGVAIEEDRLFIEPHRFIRNESMQHLDQWFANRPAPVFKGESPFEFCPSGNRRAEVEGIARKILKAVREGYRYRDIFVLTRNSGEYAEVVETVFTDYGIPFFVDEKRPMLNHPLIELIRSTLEILSTNWRYEPVFRAIKTDLLFAEGTDLKEAREKAALLENYVLSRGYYGDRWTKKQPWTYKRNRGLELVDTVQTDAELKMEAEINAIKEEVAEPLRRLMGRVKKAKLGVEYAQAFYLYLDELAVPAKLERLAEIGEDEGQLTHAAEHGQAWNSVIDLLDQFVEITGERPITMKSFAAILESGLETLNFSLIPPSLDQVVVTNLDLSRPQNVKIAFIAGLNEGVIPSRMSDEGILSDADREKLQSAGLKLAPTSKTKLLDEEFAAYKAFLLASDYTYYSYPLADDEGKQLLASSYIKRIKDLYEHHKETFFVHDPAEMSDELQLEYIVHTRSTLSFLAGQLLQKKKNYPVSDIWWDVYNQYRQDGPMKDQAAFVLSALSYENKAKKIAPEKAQELYGETIQGSVSRMELFNSCPFAHYTSHGLRLRDREIYKLEAPDIGEMFHGALQWMTEQIIESGMTWGAMTKEQCLTLARKAVELMAPKLQNEILLSSNRFHYLKRKLELVVGRASITLSGQARNSQFSPIGLELGFGKRGTLPPLTFSLKNGAKMELAGRIDRVDRADVGDGTYLRIVDYKSSSKDLNFTEIYYGLALQMLTYLDIAVTHSPLLVGKQAKPAGVLYFHVHNPMIKNNGVYTLEQIEREVFKSFKMKGLLLGDDEVVKMMDSDLEGGESLIVPAGFKKDGTFTAASKIASEEEFSLLSKHVKKIYTDTGTAITSGVSDITPYRLQNKMPCTYCQYKTVCQFDPSLESNDYRLLKPAKKEAIFSALREEEEADE</sequence>
<keyword evidence="11 14" id="KW-0411">Iron-sulfur</keyword>
<comment type="cofactor">
    <cofactor evidence="14">
        <name>[4Fe-4S] cluster</name>
        <dbReference type="ChEBI" id="CHEBI:49883"/>
    </cofactor>
    <text evidence="14">Binds 1 [4Fe-4S] cluster.</text>
</comment>
<keyword evidence="3 14" id="KW-0479">Metal-binding</keyword>
<keyword evidence="4 14" id="KW-0547">Nucleotide-binding</keyword>
<keyword evidence="6 14" id="KW-0378">Hydrolase</keyword>
<dbReference type="GO" id="GO:0004386">
    <property type="term" value="F:helicase activity"/>
    <property type="evidence" value="ECO:0007669"/>
    <property type="project" value="UniProtKB-KW"/>
</dbReference>
<dbReference type="GO" id="GO:0000724">
    <property type="term" value="P:double-strand break repair via homologous recombination"/>
    <property type="evidence" value="ECO:0007669"/>
    <property type="project" value="UniProtKB-UniRule"/>
</dbReference>
<dbReference type="Gene3D" id="6.10.140.1030">
    <property type="match status" value="1"/>
</dbReference>
<dbReference type="GO" id="GO:0051539">
    <property type="term" value="F:4 iron, 4 sulfur cluster binding"/>
    <property type="evidence" value="ECO:0007669"/>
    <property type="project" value="UniProtKB-KW"/>
</dbReference>
<dbReference type="Proteomes" id="UP000239663">
    <property type="component" value="Unassembled WGS sequence"/>
</dbReference>
<dbReference type="OrthoDB" id="9758506at2"/>
<dbReference type="InterPro" id="IPR038726">
    <property type="entry name" value="PDDEXK_AddAB-type"/>
</dbReference>
<comment type="miscellaneous">
    <text evidence="14">Despite having conserved helicase domains, this subunit does not have helicase activity.</text>
</comment>
<keyword evidence="7 14" id="KW-0347">Helicase</keyword>
<organism evidence="16 17">
    <name type="scientific">Pradoshia eiseniae</name>
    <dbReference type="NCBI Taxonomy" id="2064768"/>
    <lineage>
        <taxon>Bacteria</taxon>
        <taxon>Bacillati</taxon>
        <taxon>Bacillota</taxon>
        <taxon>Bacilli</taxon>
        <taxon>Bacillales</taxon>
        <taxon>Bacillaceae</taxon>
        <taxon>Pradoshia</taxon>
    </lineage>
</organism>
<dbReference type="InterPro" id="IPR014140">
    <property type="entry name" value="DNA_helicase_suAddB"/>
</dbReference>
<dbReference type="InterPro" id="IPR011604">
    <property type="entry name" value="PDDEXK-like_dom_sf"/>
</dbReference>
<evidence type="ECO:0000256" key="1">
    <source>
        <dbReference type="ARBA" id="ARBA00022485"/>
    </source>
</evidence>
<accession>A0A2S7N0B6</accession>
<dbReference type="GO" id="GO:0005524">
    <property type="term" value="F:ATP binding"/>
    <property type="evidence" value="ECO:0007669"/>
    <property type="project" value="UniProtKB-UniRule"/>
</dbReference>
<dbReference type="RefSeq" id="WP_104849239.1">
    <property type="nucleotide sequence ID" value="NZ_PKOZ01000004.1"/>
</dbReference>
<evidence type="ECO:0000313" key="17">
    <source>
        <dbReference type="Proteomes" id="UP000239663"/>
    </source>
</evidence>
<keyword evidence="12 14" id="KW-0238">DNA-binding</keyword>
<keyword evidence="1 14" id="KW-0004">4Fe-4S</keyword>
<feature type="binding site" evidence="14">
    <location>
        <position position="1119"/>
    </location>
    <ligand>
        <name>[4Fe-4S] cluster</name>
        <dbReference type="ChEBI" id="CHEBI:49883"/>
    </ligand>
</feature>
<evidence type="ECO:0000256" key="3">
    <source>
        <dbReference type="ARBA" id="ARBA00022723"/>
    </source>
</evidence>
<dbReference type="InterPro" id="IPR049035">
    <property type="entry name" value="ADDB_N"/>
</dbReference>
<dbReference type="GO" id="GO:0003690">
    <property type="term" value="F:double-stranded DNA binding"/>
    <property type="evidence" value="ECO:0007669"/>
    <property type="project" value="UniProtKB-UniRule"/>
</dbReference>
<keyword evidence="9 14" id="KW-0067">ATP-binding</keyword>
<evidence type="ECO:0000256" key="8">
    <source>
        <dbReference type="ARBA" id="ARBA00022839"/>
    </source>
</evidence>
<reference evidence="16 17" key="1">
    <citation type="submission" date="2017-12" db="EMBL/GenBank/DDBJ databases">
        <title>Taxonomic description and draft genome of Pradoshia cofamensis Gen. nov., sp. nov., a thermotolerant bacillale isolated from anterior gut of earthworm Eisenia fetida.</title>
        <authorList>
            <person name="Saha T."/>
            <person name="Chakraborty R."/>
        </authorList>
    </citation>
    <scope>NUCLEOTIDE SEQUENCE [LARGE SCALE GENOMIC DNA]</scope>
    <source>
        <strain evidence="16 17">EAG3</strain>
    </source>
</reference>
<keyword evidence="17" id="KW-1185">Reference proteome</keyword>
<feature type="domain" description="UvrD-like helicase C-terminal" evidence="15">
    <location>
        <begin position="270"/>
        <end position="580"/>
    </location>
</feature>
<evidence type="ECO:0000256" key="10">
    <source>
        <dbReference type="ARBA" id="ARBA00023004"/>
    </source>
</evidence>
<dbReference type="GO" id="GO:0008409">
    <property type="term" value="F:5'-3' exonuclease activity"/>
    <property type="evidence" value="ECO:0007669"/>
    <property type="project" value="UniProtKB-UniRule"/>
</dbReference>
<feature type="binding site" evidence="14">
    <location>
        <position position="1116"/>
    </location>
    <ligand>
        <name>[4Fe-4S] cluster</name>
        <dbReference type="ChEBI" id="CHEBI:49883"/>
    </ligand>
</feature>
<comment type="similarity">
    <text evidence="14">Belongs to the helicase family. AddB/RexB type 1 subfamily.</text>
</comment>
<evidence type="ECO:0000256" key="11">
    <source>
        <dbReference type="ARBA" id="ARBA00023014"/>
    </source>
</evidence>
<keyword evidence="13 14" id="KW-0234">DNA repair</keyword>
<dbReference type="Pfam" id="PF12705">
    <property type="entry name" value="PDDEXK_1"/>
    <property type="match status" value="1"/>
</dbReference>
<comment type="function">
    <text evidence="14">The heterodimer acts as both an ATP-dependent DNA helicase and an ATP-dependent, dual-direction single-stranded exonuclease. Recognizes the chi site generating a DNA molecule suitable for the initiation of homologous recombination. The AddB subunit has 5' -&gt; 3' nuclease activity but not helicase activity.</text>
</comment>